<proteinExistence type="inferred from homology"/>
<dbReference type="Pfam" id="PF17863">
    <property type="entry name" value="AAA_lid_2"/>
    <property type="match status" value="1"/>
</dbReference>
<evidence type="ECO:0000259" key="5">
    <source>
        <dbReference type="Pfam" id="PF17863"/>
    </source>
</evidence>
<comment type="similarity">
    <text evidence="3">Belongs to the MoxR family.</text>
</comment>
<dbReference type="PANTHER" id="PTHR42759:SF5">
    <property type="entry name" value="METHANOL DEHYDROGENASE REGULATOR"/>
    <property type="match status" value="1"/>
</dbReference>
<evidence type="ECO:0000313" key="7">
    <source>
        <dbReference type="Proteomes" id="UP001139333"/>
    </source>
</evidence>
<reference evidence="6" key="1">
    <citation type="submission" date="2022-01" db="EMBL/GenBank/DDBJ databases">
        <title>Whole genome-based taxonomy of the Shewanellaceae.</title>
        <authorList>
            <person name="Martin-Rodriguez A.J."/>
        </authorList>
    </citation>
    <scope>NUCLEOTIDE SEQUENCE</scope>
    <source>
        <strain evidence="6">DSM 16422</strain>
    </source>
</reference>
<evidence type="ECO:0000256" key="2">
    <source>
        <dbReference type="ARBA" id="ARBA00022840"/>
    </source>
</evidence>
<keyword evidence="1" id="KW-0547">Nucleotide-binding</keyword>
<dbReference type="InterPro" id="IPR050764">
    <property type="entry name" value="CbbQ/NirQ/NorQ/GpvN"/>
</dbReference>
<dbReference type="PIRSF" id="PIRSF002849">
    <property type="entry name" value="AAA_ATPase_chaperone_MoxR_prd"/>
    <property type="match status" value="1"/>
</dbReference>
<feature type="domain" description="ATPase AAA-3" evidence="4">
    <location>
        <begin position="36"/>
        <end position="166"/>
    </location>
</feature>
<evidence type="ECO:0000256" key="3">
    <source>
        <dbReference type="ARBA" id="ARBA00061607"/>
    </source>
</evidence>
<evidence type="ECO:0000313" key="6">
    <source>
        <dbReference type="EMBL" id="MCL1142919.1"/>
    </source>
</evidence>
<dbReference type="AlphaFoldDB" id="A0A9X1ZIE5"/>
<dbReference type="Pfam" id="PF07726">
    <property type="entry name" value="AAA_3"/>
    <property type="match status" value="1"/>
</dbReference>
<dbReference type="InterPro" id="IPR011703">
    <property type="entry name" value="ATPase_AAA-3"/>
</dbReference>
<organism evidence="6 7">
    <name type="scientific">Shewanella gaetbuli</name>
    <dbReference type="NCBI Taxonomy" id="220752"/>
    <lineage>
        <taxon>Bacteria</taxon>
        <taxon>Pseudomonadati</taxon>
        <taxon>Pseudomonadota</taxon>
        <taxon>Gammaproteobacteria</taxon>
        <taxon>Alteromonadales</taxon>
        <taxon>Shewanellaceae</taxon>
        <taxon>Shewanella</taxon>
    </lineage>
</organism>
<dbReference type="InterPro" id="IPR027417">
    <property type="entry name" value="P-loop_NTPase"/>
</dbReference>
<evidence type="ECO:0000256" key="1">
    <source>
        <dbReference type="ARBA" id="ARBA00022741"/>
    </source>
</evidence>
<keyword evidence="2" id="KW-0067">ATP-binding</keyword>
<dbReference type="Gene3D" id="3.40.50.300">
    <property type="entry name" value="P-loop containing nucleotide triphosphate hydrolases"/>
    <property type="match status" value="1"/>
</dbReference>
<dbReference type="RefSeq" id="WP_248995606.1">
    <property type="nucleotide sequence ID" value="NZ_JAKIKP010000006.1"/>
</dbReference>
<dbReference type="EMBL" id="JAKIKP010000006">
    <property type="protein sequence ID" value="MCL1142919.1"/>
    <property type="molecule type" value="Genomic_DNA"/>
</dbReference>
<feature type="domain" description="ChlI/MoxR AAA lid" evidence="5">
    <location>
        <begin position="235"/>
        <end position="288"/>
    </location>
</feature>
<gene>
    <name evidence="6" type="ORF">L2672_09460</name>
</gene>
<dbReference type="FunFam" id="3.40.50.300:FF:000640">
    <property type="entry name" value="MoxR family ATPase"/>
    <property type="match status" value="1"/>
</dbReference>
<dbReference type="CDD" id="cd00009">
    <property type="entry name" value="AAA"/>
    <property type="match status" value="1"/>
</dbReference>
<evidence type="ECO:0000259" key="4">
    <source>
        <dbReference type="Pfam" id="PF07726"/>
    </source>
</evidence>
<accession>A0A9X1ZIE5</accession>
<dbReference type="Gene3D" id="1.10.8.80">
    <property type="entry name" value="Magnesium chelatase subunit I, C-Terminal domain"/>
    <property type="match status" value="1"/>
</dbReference>
<dbReference type="GO" id="GO:0016887">
    <property type="term" value="F:ATP hydrolysis activity"/>
    <property type="evidence" value="ECO:0007669"/>
    <property type="project" value="InterPro"/>
</dbReference>
<name>A0A9X1ZIE5_9GAMM</name>
<dbReference type="GO" id="GO:0005524">
    <property type="term" value="F:ATP binding"/>
    <property type="evidence" value="ECO:0007669"/>
    <property type="project" value="UniProtKB-KW"/>
</dbReference>
<dbReference type="InterPro" id="IPR041628">
    <property type="entry name" value="ChlI/MoxR_AAA_lid"/>
</dbReference>
<sequence>MSDNAIAKLIAQLETVLLGKPQQIKLAVACILAKGHLLIEDLPGMGKTSLSHALATGLGMSYQRIQFTSDMLPADILGVSIFDKNLQQFEFHKGPVFNQMLLADEINRASPKTQSALLEAMAEQQITQDGSTYALPNPFFVIATQNPQDQSGTFPLPESQLDRFMMRISIGYPSAEAEMTMLKQQQHGQYQTQLAQCLSPQELTTLQQQVAQISASDAVLKYLIALVEFSREQNQANGLSPRASLALLQAAKAWAFIEQRNYVVPEDIQAVFHSVAEHRISSHGLFQGKALSDTIIASVNPIR</sequence>
<comment type="caution">
    <text evidence="6">The sequence shown here is derived from an EMBL/GenBank/DDBJ whole genome shotgun (WGS) entry which is preliminary data.</text>
</comment>
<keyword evidence="7" id="KW-1185">Reference proteome</keyword>
<dbReference type="SUPFAM" id="SSF52540">
    <property type="entry name" value="P-loop containing nucleoside triphosphate hydrolases"/>
    <property type="match status" value="1"/>
</dbReference>
<dbReference type="PANTHER" id="PTHR42759">
    <property type="entry name" value="MOXR FAMILY PROTEIN"/>
    <property type="match status" value="1"/>
</dbReference>
<protein>
    <submittedName>
        <fullName evidence="6">MoxR family ATPase</fullName>
    </submittedName>
</protein>
<dbReference type="Proteomes" id="UP001139333">
    <property type="component" value="Unassembled WGS sequence"/>
</dbReference>